<evidence type="ECO:0008006" key="4">
    <source>
        <dbReference type="Google" id="ProtNLM"/>
    </source>
</evidence>
<protein>
    <recommendedName>
        <fullName evidence="4">Outer membrane protein beta-barrel domain-containing protein</fullName>
    </recommendedName>
</protein>
<dbReference type="Proteomes" id="UP001062165">
    <property type="component" value="Chromosome"/>
</dbReference>
<sequence length="376" mass="40839">MKNAKSIVVFALLLTVFQSQGQNKYDVQEEHSVKERPFQISLVPGFGTSKGPKEGYINQFSLNIIAGYEYSLAGAEFGGFYNVNQQNIHGAQFAGFGNAVGGDVSGAQFGGFVNTVQGKVHGLQSAGFVNVVNKEVQGTQLSGFINLADSIKGLQAAGAININKRNANAVQLAGLFNYAQDIEGTQVASLVNRAKHVKGTQIALINIADTVEKGVVVGLINVVKTGKHQLAIEHNEVMDINLAFRSGTSKLYSVLFAGIQAQSNFLWSYGAGFGTEFNLKNKWNSSVELTTQSINVKEEHHEELNLLNRLSWNIDYRVAQHLTVSAGPVFNVYVTKVYDPATGVYGDDIGLGTFYDETSSDTNIQMWVGYNFAIKF</sequence>
<organism evidence="2 3">
    <name type="scientific">Reichenbachiella carrageenanivorans</name>
    <dbReference type="NCBI Taxonomy" id="2979869"/>
    <lineage>
        <taxon>Bacteria</taxon>
        <taxon>Pseudomonadati</taxon>
        <taxon>Bacteroidota</taxon>
        <taxon>Cytophagia</taxon>
        <taxon>Cytophagales</taxon>
        <taxon>Reichenbachiellaceae</taxon>
        <taxon>Reichenbachiella</taxon>
    </lineage>
</organism>
<evidence type="ECO:0000256" key="1">
    <source>
        <dbReference type="SAM" id="SignalP"/>
    </source>
</evidence>
<proteinExistence type="predicted"/>
<evidence type="ECO:0000313" key="3">
    <source>
        <dbReference type="Proteomes" id="UP001062165"/>
    </source>
</evidence>
<feature type="chain" id="PRO_5045897245" description="Outer membrane protein beta-barrel domain-containing protein" evidence="1">
    <location>
        <begin position="22"/>
        <end position="376"/>
    </location>
</feature>
<feature type="signal peptide" evidence="1">
    <location>
        <begin position="1"/>
        <end position="21"/>
    </location>
</feature>
<evidence type="ECO:0000313" key="2">
    <source>
        <dbReference type="EMBL" id="UXX77912.1"/>
    </source>
</evidence>
<keyword evidence="3" id="KW-1185">Reference proteome</keyword>
<name>A0ABY6CVG7_9BACT</name>
<dbReference type="RefSeq" id="WP_263049659.1">
    <property type="nucleotide sequence ID" value="NZ_CP106735.1"/>
</dbReference>
<dbReference type="EMBL" id="CP106735">
    <property type="protein sequence ID" value="UXX77912.1"/>
    <property type="molecule type" value="Genomic_DNA"/>
</dbReference>
<gene>
    <name evidence="2" type="ORF">N7E81_11095</name>
</gene>
<reference evidence="2" key="1">
    <citation type="submission" date="2022-10" db="EMBL/GenBank/DDBJ databases">
        <title>Comparative genomics and taxonomic characterization of three novel marine species of genus Reichenbachiella exhibiting antioxidant and polysaccharide degradation activities.</title>
        <authorList>
            <person name="Muhammad N."/>
            <person name="Lee Y.-J."/>
            <person name="Ko J."/>
            <person name="Kim S.-G."/>
        </authorList>
    </citation>
    <scope>NUCLEOTIDE SEQUENCE</scope>
    <source>
        <strain evidence="2">Wsw4-B4</strain>
    </source>
</reference>
<accession>A0ABY6CVG7</accession>
<keyword evidence="1" id="KW-0732">Signal</keyword>